<evidence type="ECO:0000256" key="4">
    <source>
        <dbReference type="ARBA" id="ARBA00022692"/>
    </source>
</evidence>
<comment type="similarity">
    <text evidence="2 8">Belongs to the ammonia transporter channel (TC 1.A.11.2) family.</text>
</comment>
<reference evidence="11" key="1">
    <citation type="journal article" date="2018" name="Nat. Microbiol.">
        <title>Leveraging single-cell genomics to expand the fungal tree of life.</title>
        <authorList>
            <person name="Ahrendt S.R."/>
            <person name="Quandt C.A."/>
            <person name="Ciobanu D."/>
            <person name="Clum A."/>
            <person name="Salamov A."/>
            <person name="Andreopoulos B."/>
            <person name="Cheng J.F."/>
            <person name="Woyke T."/>
            <person name="Pelin A."/>
            <person name="Henrissat B."/>
            <person name="Reynolds N.K."/>
            <person name="Benny G.L."/>
            <person name="Smith M.E."/>
            <person name="James T.Y."/>
            <person name="Grigoriev I.V."/>
        </authorList>
    </citation>
    <scope>NUCLEOTIDE SEQUENCE [LARGE SCALE GENOMIC DNA]</scope>
</reference>
<organism evidence="10 11">
    <name type="scientific">Blyttiomyces helicus</name>
    <dbReference type="NCBI Taxonomy" id="388810"/>
    <lineage>
        <taxon>Eukaryota</taxon>
        <taxon>Fungi</taxon>
        <taxon>Fungi incertae sedis</taxon>
        <taxon>Chytridiomycota</taxon>
        <taxon>Chytridiomycota incertae sedis</taxon>
        <taxon>Chytridiomycetes</taxon>
        <taxon>Chytridiomycetes incertae sedis</taxon>
        <taxon>Blyttiomyces</taxon>
    </lineage>
</organism>
<feature type="transmembrane region" description="Helical" evidence="8">
    <location>
        <begin position="39"/>
        <end position="65"/>
    </location>
</feature>
<accession>A0A4P9WSM6</accession>
<evidence type="ECO:0000256" key="2">
    <source>
        <dbReference type="ARBA" id="ARBA00005887"/>
    </source>
</evidence>
<dbReference type="SUPFAM" id="SSF111352">
    <property type="entry name" value="Ammonium transporter"/>
    <property type="match status" value="1"/>
</dbReference>
<feature type="transmembrane region" description="Helical" evidence="8">
    <location>
        <begin position="98"/>
        <end position="116"/>
    </location>
</feature>
<keyword evidence="6 8" id="KW-0472">Membrane</keyword>
<evidence type="ECO:0000256" key="3">
    <source>
        <dbReference type="ARBA" id="ARBA00022448"/>
    </source>
</evidence>
<sequence>MTADPGANAWTMISSAMVLLMIPGVGFLYSGLSEAKNALVLLHLCMVALGVVSLQFFVFGFSLAFSPTGGKFLGDFHYAGFQNVGALAYPGTIVSTDVYSMFQMMFAAITAALPLGSAGDRTRMLPSIIFLFIWTTLVYDPIAYWTWAPNGWARVMGYLDFAGGAPVEINSGFAGLAMAVFLGPRMRSANDDSNPHNVSYVVLGTGLLWFGWLGFNGGSANAADGRAGMAVLVTNLAGSAAGVGWMALDFAVTRKYSALGFCTGAIAGLVAITPAAGFVEPWAAVLIGFLASFASRTVAHALKRSKVNDSMEVFAVHGISGLTGTLLTGFFAQSFIVSLDTPSGPAGWLNRHWAQFGYQAAGASAAAAWSFTITYIILLVLDRIPGLKLRAEQKNELLGLDAAEIGESAYNYRSEMPHQKFGITKIPDELIQ</sequence>
<evidence type="ECO:0000256" key="8">
    <source>
        <dbReference type="RuleBase" id="RU362002"/>
    </source>
</evidence>
<feature type="transmembrane region" description="Helical" evidence="8">
    <location>
        <begin position="282"/>
        <end position="302"/>
    </location>
</feature>
<dbReference type="EMBL" id="KZ994039">
    <property type="protein sequence ID" value="RKO94026.1"/>
    <property type="molecule type" value="Genomic_DNA"/>
</dbReference>
<feature type="transmembrane region" description="Helical" evidence="8">
    <location>
        <begin position="258"/>
        <end position="276"/>
    </location>
</feature>
<gene>
    <name evidence="10" type="ORF">BDK51DRAFT_35759</name>
</gene>
<dbReference type="OrthoDB" id="534912at2759"/>
<dbReference type="GO" id="GO:0005886">
    <property type="term" value="C:plasma membrane"/>
    <property type="evidence" value="ECO:0007669"/>
    <property type="project" value="UniProtKB-SubCell"/>
</dbReference>
<comment type="subcellular location">
    <subcellularLocation>
        <location evidence="8">Cell membrane</location>
        <topology evidence="8">Multi-pass membrane protein</topology>
    </subcellularLocation>
    <subcellularLocation>
        <location evidence="1">Membrane</location>
        <topology evidence="1">Multi-pass membrane protein</topology>
    </subcellularLocation>
</comment>
<feature type="transmembrane region" description="Helical" evidence="8">
    <location>
        <begin position="167"/>
        <end position="186"/>
    </location>
</feature>
<evidence type="ECO:0000256" key="1">
    <source>
        <dbReference type="ARBA" id="ARBA00004141"/>
    </source>
</evidence>
<keyword evidence="3 8" id="KW-0813">Transport</keyword>
<dbReference type="PROSITE" id="PS01219">
    <property type="entry name" value="AMMONIUM_TRANSP"/>
    <property type="match status" value="1"/>
</dbReference>
<evidence type="ECO:0000256" key="5">
    <source>
        <dbReference type="ARBA" id="ARBA00022989"/>
    </source>
</evidence>
<evidence type="ECO:0000313" key="10">
    <source>
        <dbReference type="EMBL" id="RKO94026.1"/>
    </source>
</evidence>
<dbReference type="InterPro" id="IPR001905">
    <property type="entry name" value="Ammonium_transpt"/>
</dbReference>
<protein>
    <recommendedName>
        <fullName evidence="8">Ammonium transporter</fullName>
    </recommendedName>
</protein>
<feature type="transmembrane region" description="Helical" evidence="8">
    <location>
        <begin position="356"/>
        <end position="381"/>
    </location>
</feature>
<dbReference type="Pfam" id="PF00909">
    <property type="entry name" value="Ammonium_transp"/>
    <property type="match status" value="1"/>
</dbReference>
<feature type="transmembrane region" description="Helical" evidence="8">
    <location>
        <begin position="227"/>
        <end position="246"/>
    </location>
</feature>
<feature type="transmembrane region" description="Helical" evidence="8">
    <location>
        <begin position="12"/>
        <end position="32"/>
    </location>
</feature>
<feature type="transmembrane region" description="Helical" evidence="8">
    <location>
        <begin position="198"/>
        <end position="215"/>
    </location>
</feature>
<evidence type="ECO:0000256" key="6">
    <source>
        <dbReference type="ARBA" id="ARBA00023136"/>
    </source>
</evidence>
<keyword evidence="7 8" id="KW-0924">Ammonia transport</keyword>
<dbReference type="NCBIfam" id="TIGR00836">
    <property type="entry name" value="amt"/>
    <property type="match status" value="1"/>
</dbReference>
<dbReference type="Gene3D" id="1.10.3430.10">
    <property type="entry name" value="Ammonium transporter AmtB like domains"/>
    <property type="match status" value="1"/>
</dbReference>
<dbReference type="InterPro" id="IPR018047">
    <property type="entry name" value="Ammonium_transpt_CS"/>
</dbReference>
<evidence type="ECO:0000259" key="9">
    <source>
        <dbReference type="Pfam" id="PF00909"/>
    </source>
</evidence>
<dbReference type="InterPro" id="IPR029020">
    <property type="entry name" value="Ammonium/urea_transptr"/>
</dbReference>
<dbReference type="Proteomes" id="UP000269721">
    <property type="component" value="Unassembled WGS sequence"/>
</dbReference>
<name>A0A4P9WSM6_9FUNG</name>
<evidence type="ECO:0000256" key="7">
    <source>
        <dbReference type="ARBA" id="ARBA00023177"/>
    </source>
</evidence>
<feature type="domain" description="Ammonium transporter AmtB-like" evidence="9">
    <location>
        <begin position="9"/>
        <end position="410"/>
    </location>
</feature>
<dbReference type="AlphaFoldDB" id="A0A4P9WSM6"/>
<feature type="transmembrane region" description="Helical" evidence="8">
    <location>
        <begin position="128"/>
        <end position="147"/>
    </location>
</feature>
<dbReference type="InterPro" id="IPR024041">
    <property type="entry name" value="NH4_transpt_AmtB-like_dom"/>
</dbReference>
<evidence type="ECO:0000313" key="11">
    <source>
        <dbReference type="Proteomes" id="UP000269721"/>
    </source>
</evidence>
<keyword evidence="5 8" id="KW-1133">Transmembrane helix</keyword>
<proteinExistence type="inferred from homology"/>
<keyword evidence="11" id="KW-1185">Reference proteome</keyword>
<feature type="transmembrane region" description="Helical" evidence="8">
    <location>
        <begin position="314"/>
        <end position="336"/>
    </location>
</feature>
<dbReference type="PANTHER" id="PTHR43029:SF10">
    <property type="entry name" value="AMMONIUM TRANSPORTER MEP2"/>
    <property type="match status" value="1"/>
</dbReference>
<keyword evidence="4 8" id="KW-0812">Transmembrane</keyword>
<dbReference type="PANTHER" id="PTHR43029">
    <property type="entry name" value="AMMONIUM TRANSPORTER MEP2"/>
    <property type="match status" value="1"/>
</dbReference>
<dbReference type="GO" id="GO:0008519">
    <property type="term" value="F:ammonium channel activity"/>
    <property type="evidence" value="ECO:0007669"/>
    <property type="project" value="InterPro"/>
</dbReference>